<feature type="chain" id="PRO_5047275197" evidence="1">
    <location>
        <begin position="24"/>
        <end position="379"/>
    </location>
</feature>
<dbReference type="SUPFAM" id="SSF52799">
    <property type="entry name" value="(Phosphotyrosine protein) phosphatases II"/>
    <property type="match status" value="1"/>
</dbReference>
<protein>
    <submittedName>
        <fullName evidence="2">Tyrosine-protein phosphatase</fullName>
    </submittedName>
</protein>
<dbReference type="Gene3D" id="3.90.190.10">
    <property type="entry name" value="Protein tyrosine phosphatase superfamily"/>
    <property type="match status" value="1"/>
</dbReference>
<reference evidence="2 3" key="1">
    <citation type="submission" date="2021-12" db="EMBL/GenBank/DDBJ databases">
        <title>Discovery of the Pendulisporaceae a myxobacterial family with distinct sporulation behavior and unique specialized metabolism.</title>
        <authorList>
            <person name="Garcia R."/>
            <person name="Popoff A."/>
            <person name="Bader C.D."/>
            <person name="Loehr J."/>
            <person name="Walesch S."/>
            <person name="Walt C."/>
            <person name="Boldt J."/>
            <person name="Bunk B."/>
            <person name="Haeckl F.J.F.P.J."/>
            <person name="Gunesch A.P."/>
            <person name="Birkelbach J."/>
            <person name="Nuebel U."/>
            <person name="Pietschmann T."/>
            <person name="Bach T."/>
            <person name="Mueller R."/>
        </authorList>
    </citation>
    <scope>NUCLEOTIDE SEQUENCE [LARGE SCALE GENOMIC DNA]</scope>
    <source>
        <strain evidence="2 3">MSr11954</strain>
    </source>
</reference>
<organism evidence="2 3">
    <name type="scientific">Pendulispora albinea</name>
    <dbReference type="NCBI Taxonomy" id="2741071"/>
    <lineage>
        <taxon>Bacteria</taxon>
        <taxon>Pseudomonadati</taxon>
        <taxon>Myxococcota</taxon>
        <taxon>Myxococcia</taxon>
        <taxon>Myxococcales</taxon>
        <taxon>Sorangiineae</taxon>
        <taxon>Pendulisporaceae</taxon>
        <taxon>Pendulispora</taxon>
    </lineage>
</organism>
<name>A0ABZ2M5S3_9BACT</name>
<dbReference type="InterPro" id="IPR029021">
    <property type="entry name" value="Prot-tyrosine_phosphatase-like"/>
</dbReference>
<dbReference type="RefSeq" id="WP_394826635.1">
    <property type="nucleotide sequence ID" value="NZ_CP089984.1"/>
</dbReference>
<evidence type="ECO:0000256" key="1">
    <source>
        <dbReference type="SAM" id="SignalP"/>
    </source>
</evidence>
<dbReference type="Proteomes" id="UP001370348">
    <property type="component" value="Chromosome"/>
</dbReference>
<dbReference type="InterPro" id="IPR026893">
    <property type="entry name" value="Tyr/Ser_Pase_IphP-type"/>
</dbReference>
<proteinExistence type="predicted"/>
<feature type="signal peptide" evidence="1">
    <location>
        <begin position="1"/>
        <end position="23"/>
    </location>
</feature>
<dbReference type="EMBL" id="CP089984">
    <property type="protein sequence ID" value="WXB17006.1"/>
    <property type="molecule type" value="Genomic_DNA"/>
</dbReference>
<evidence type="ECO:0000313" key="3">
    <source>
        <dbReference type="Proteomes" id="UP001370348"/>
    </source>
</evidence>
<evidence type="ECO:0000313" key="2">
    <source>
        <dbReference type="EMBL" id="WXB17006.1"/>
    </source>
</evidence>
<accession>A0ABZ2M5S3</accession>
<keyword evidence="3" id="KW-1185">Reference proteome</keyword>
<keyword evidence="1" id="KW-0732">Signal</keyword>
<sequence length="379" mass="39965">MVRRFSKFSRFAANALVPLVSLASLGSLVSATNGCSNTTNAPASAPAPLVSVQAEKDAQGNYTLSWDPVAADATVEVTAGTSPDAIDHGRVLARAAASARKVTVSGLDAGKRWYFEVGPSGGASTVVGERHVRLTGASNYRDLGGYIAADGRAVRWGAAFRSDHLGKIDARDVDYLTGMGVKLAFDFRTDKEVQKSPDTIADGARIAYERGAIVLPIDPKAILESGTVIDEPFLTKVYTDIIDTNAAVFAKLFRQLGETGTRSMVFHCTGGKDRAGIASALLLAFLGVSDDTITRDYALSDTYNAQSVKAQEDAMRAQGQDPAKLGVALKSPPGVVQGMLDHVRSKYGSVDAYLKSGGLDDLALAKVRAALLTEAHPTR</sequence>
<gene>
    <name evidence="2" type="ORF">LZC94_06950</name>
</gene>
<dbReference type="Pfam" id="PF13350">
    <property type="entry name" value="Y_phosphatase3"/>
    <property type="match status" value="1"/>
</dbReference>